<evidence type="ECO:0000313" key="2">
    <source>
        <dbReference type="EMBL" id="RUT48436.1"/>
    </source>
</evidence>
<proteinExistence type="predicted"/>
<dbReference type="OrthoDB" id="9815897at2"/>
<organism evidence="2 3">
    <name type="scientific">Paenibacillus anaericanus</name>
    <dbReference type="NCBI Taxonomy" id="170367"/>
    <lineage>
        <taxon>Bacteria</taxon>
        <taxon>Bacillati</taxon>
        <taxon>Bacillota</taxon>
        <taxon>Bacilli</taxon>
        <taxon>Bacillales</taxon>
        <taxon>Paenibacillaceae</taxon>
        <taxon>Paenibacillus</taxon>
    </lineage>
</organism>
<gene>
    <name evidence="2" type="ORF">EJP82_00360</name>
</gene>
<accession>A0A3S1BS47</accession>
<dbReference type="Pfam" id="PF10825">
    <property type="entry name" value="DUF2752"/>
    <property type="match status" value="1"/>
</dbReference>
<evidence type="ECO:0000313" key="3">
    <source>
        <dbReference type="Proteomes" id="UP000279446"/>
    </source>
</evidence>
<comment type="caution">
    <text evidence="2">The sequence shown here is derived from an EMBL/GenBank/DDBJ whole genome shotgun (WGS) entry which is preliminary data.</text>
</comment>
<keyword evidence="1" id="KW-1133">Transmembrane helix</keyword>
<protein>
    <submittedName>
        <fullName evidence="2">DUF2752 domain-containing protein</fullName>
    </submittedName>
</protein>
<keyword evidence="3" id="KW-1185">Reference proteome</keyword>
<feature type="transmembrane region" description="Helical" evidence="1">
    <location>
        <begin position="94"/>
        <end position="114"/>
    </location>
</feature>
<keyword evidence="1" id="KW-0812">Transmembrane</keyword>
<evidence type="ECO:0000256" key="1">
    <source>
        <dbReference type="SAM" id="Phobius"/>
    </source>
</evidence>
<name>A0A3S1BS47_9BACL</name>
<dbReference type="EMBL" id="RZNY01000001">
    <property type="protein sequence ID" value="RUT48436.1"/>
    <property type="molecule type" value="Genomic_DNA"/>
</dbReference>
<sequence length="142" mass="15910">MISALKQLDRKRFLPIFVFGVVGLLSIAVNLLFQGSICIFTNVFGIPSPACGMTRAYMSLFQGDIGAALIYHPLFIMPILMCILAAYKKLSQPIIILFIILLLAVWILRLIFMLPDQIEPMVYNPDALIPTLLTIVKQWIGL</sequence>
<feature type="transmembrane region" description="Helical" evidence="1">
    <location>
        <begin position="65"/>
        <end position="87"/>
    </location>
</feature>
<feature type="transmembrane region" description="Helical" evidence="1">
    <location>
        <begin position="12"/>
        <end position="45"/>
    </location>
</feature>
<dbReference type="AlphaFoldDB" id="A0A3S1BS47"/>
<keyword evidence="1" id="KW-0472">Membrane</keyword>
<dbReference type="Proteomes" id="UP000279446">
    <property type="component" value="Unassembled WGS sequence"/>
</dbReference>
<reference evidence="2 3" key="1">
    <citation type="submission" date="2018-12" db="EMBL/GenBank/DDBJ databases">
        <authorList>
            <person name="Sun L."/>
            <person name="Chen Z."/>
        </authorList>
    </citation>
    <scope>NUCLEOTIDE SEQUENCE [LARGE SCALE GENOMIC DNA]</scope>
    <source>
        <strain evidence="2 3">DSM 15890</strain>
    </source>
</reference>
<dbReference type="InterPro" id="IPR021215">
    <property type="entry name" value="DUF2752"/>
</dbReference>